<dbReference type="AlphaFoldDB" id="A0A4Y2IHU1"/>
<protein>
    <submittedName>
        <fullName evidence="1">Uncharacterized protein</fullName>
    </submittedName>
</protein>
<sequence length="98" mass="11265">MCQTYIRTNVVTKQENRSGYKYKPRCPCGRTQPVERTIMALRSDFMIHAARRKIRRGLNVLPLVLSGHLGAGRVVVLTKRLLFKIPPKIAYVKLQNET</sequence>
<dbReference type="EMBL" id="BGPR01002650">
    <property type="protein sequence ID" value="GBM76862.1"/>
    <property type="molecule type" value="Genomic_DNA"/>
</dbReference>
<organism evidence="1 2">
    <name type="scientific">Araneus ventricosus</name>
    <name type="common">Orbweaver spider</name>
    <name type="synonym">Epeira ventricosa</name>
    <dbReference type="NCBI Taxonomy" id="182803"/>
    <lineage>
        <taxon>Eukaryota</taxon>
        <taxon>Metazoa</taxon>
        <taxon>Ecdysozoa</taxon>
        <taxon>Arthropoda</taxon>
        <taxon>Chelicerata</taxon>
        <taxon>Arachnida</taxon>
        <taxon>Araneae</taxon>
        <taxon>Araneomorphae</taxon>
        <taxon>Entelegynae</taxon>
        <taxon>Araneoidea</taxon>
        <taxon>Araneidae</taxon>
        <taxon>Araneus</taxon>
    </lineage>
</organism>
<evidence type="ECO:0000313" key="2">
    <source>
        <dbReference type="Proteomes" id="UP000499080"/>
    </source>
</evidence>
<comment type="caution">
    <text evidence="1">The sequence shown here is derived from an EMBL/GenBank/DDBJ whole genome shotgun (WGS) entry which is preliminary data.</text>
</comment>
<evidence type="ECO:0000313" key="1">
    <source>
        <dbReference type="EMBL" id="GBM76862.1"/>
    </source>
</evidence>
<dbReference type="Proteomes" id="UP000499080">
    <property type="component" value="Unassembled WGS sequence"/>
</dbReference>
<keyword evidence="2" id="KW-1185">Reference proteome</keyword>
<accession>A0A4Y2IHU1</accession>
<proteinExistence type="predicted"/>
<name>A0A4Y2IHU1_ARAVE</name>
<reference evidence="1 2" key="1">
    <citation type="journal article" date="2019" name="Sci. Rep.">
        <title>Orb-weaving spider Araneus ventricosus genome elucidates the spidroin gene catalogue.</title>
        <authorList>
            <person name="Kono N."/>
            <person name="Nakamura H."/>
            <person name="Ohtoshi R."/>
            <person name="Moran D.A.P."/>
            <person name="Shinohara A."/>
            <person name="Yoshida Y."/>
            <person name="Fujiwara M."/>
            <person name="Mori M."/>
            <person name="Tomita M."/>
            <person name="Arakawa K."/>
        </authorList>
    </citation>
    <scope>NUCLEOTIDE SEQUENCE [LARGE SCALE GENOMIC DNA]</scope>
</reference>
<gene>
    <name evidence="1" type="ORF">AVEN_3916_1</name>
</gene>